<reference evidence="11" key="1">
    <citation type="journal article" date="2019" name="Int. J. Syst. Evol. Microbiol.">
        <title>The Global Catalogue of Microorganisms (GCM) 10K type strain sequencing project: providing services to taxonomists for standard genome sequencing and annotation.</title>
        <authorList>
            <consortium name="The Broad Institute Genomics Platform"/>
            <consortium name="The Broad Institute Genome Sequencing Center for Infectious Disease"/>
            <person name="Wu L."/>
            <person name="Ma J."/>
        </authorList>
    </citation>
    <scope>NUCLEOTIDE SEQUENCE [LARGE SCALE GENOMIC DNA]</scope>
    <source>
        <strain evidence="11">CCUG 49571</strain>
    </source>
</reference>
<evidence type="ECO:0000313" key="10">
    <source>
        <dbReference type="EMBL" id="MFC4599248.1"/>
    </source>
</evidence>
<dbReference type="PANTHER" id="PTHR43553">
    <property type="entry name" value="HEAVY METAL TRANSPORTER"/>
    <property type="match status" value="1"/>
</dbReference>
<evidence type="ECO:0000259" key="9">
    <source>
        <dbReference type="PROSITE" id="PS50893"/>
    </source>
</evidence>
<proteinExistence type="inferred from homology"/>
<gene>
    <name evidence="10" type="ORF">ACFO3S_13430</name>
</gene>
<evidence type="ECO:0000256" key="7">
    <source>
        <dbReference type="ARBA" id="ARBA00022967"/>
    </source>
</evidence>
<comment type="similarity">
    <text evidence="2">Belongs to the ABC transporter superfamily.</text>
</comment>
<dbReference type="Gene3D" id="3.40.50.300">
    <property type="entry name" value="P-loop containing nucleotide triphosphate hydrolases"/>
    <property type="match status" value="1"/>
</dbReference>
<dbReference type="InterPro" id="IPR015856">
    <property type="entry name" value="ABC_transpr_CbiO/EcfA_su"/>
</dbReference>
<dbReference type="RefSeq" id="WP_378096660.1">
    <property type="nucleotide sequence ID" value="NZ_JBHSEP010000008.1"/>
</dbReference>
<dbReference type="InterPro" id="IPR027417">
    <property type="entry name" value="P-loop_NTPase"/>
</dbReference>
<keyword evidence="8" id="KW-0472">Membrane</keyword>
<keyword evidence="4" id="KW-1003">Cell membrane</keyword>
<accession>A0ABV9FDD4</accession>
<dbReference type="InterPro" id="IPR003593">
    <property type="entry name" value="AAA+_ATPase"/>
</dbReference>
<evidence type="ECO:0000256" key="4">
    <source>
        <dbReference type="ARBA" id="ARBA00022475"/>
    </source>
</evidence>
<keyword evidence="3" id="KW-0813">Transport</keyword>
<dbReference type="PROSITE" id="PS00211">
    <property type="entry name" value="ABC_TRANSPORTER_1"/>
    <property type="match status" value="1"/>
</dbReference>
<evidence type="ECO:0000256" key="5">
    <source>
        <dbReference type="ARBA" id="ARBA00022741"/>
    </source>
</evidence>
<sequence>MIRINGVSFSYNTGLGEERDVSYALREVSLDIRDNEFIAFLGPNGSGKSSMSRLLNGIETPTKGTIEIDGLRTDDAAALADIRRKVQIVFQNPENQQVGITVGEDIAFGLSNLGWPRETMPERIRWALGAVGLDADEDRPVARLSGGEKQKLALASVMAIDPEVLILDEATSMLDPGGRRDFLNALAQTRERKPFSLIFITHHLEEVLAADRWALFSRGELAAVGRPKDLWPRKELLEACGLELPFLRRLALEMGGRGFPIADPDNLENWRKRICESN</sequence>
<comment type="caution">
    <text evidence="10">The sequence shown here is derived from an EMBL/GenBank/DDBJ whole genome shotgun (WGS) entry which is preliminary data.</text>
</comment>
<dbReference type="PANTHER" id="PTHR43553:SF24">
    <property type="entry name" value="ENERGY-COUPLING FACTOR TRANSPORTER ATP-BINDING PROTEIN ECFA1"/>
    <property type="match status" value="1"/>
</dbReference>
<evidence type="ECO:0000256" key="6">
    <source>
        <dbReference type="ARBA" id="ARBA00022840"/>
    </source>
</evidence>
<dbReference type="EMBL" id="JBHSEP010000008">
    <property type="protein sequence ID" value="MFC4599248.1"/>
    <property type="molecule type" value="Genomic_DNA"/>
</dbReference>
<dbReference type="Proteomes" id="UP001596028">
    <property type="component" value="Unassembled WGS sequence"/>
</dbReference>
<dbReference type="InterPro" id="IPR003439">
    <property type="entry name" value="ABC_transporter-like_ATP-bd"/>
</dbReference>
<evidence type="ECO:0000313" key="11">
    <source>
        <dbReference type="Proteomes" id="UP001596028"/>
    </source>
</evidence>
<keyword evidence="5" id="KW-0547">Nucleotide-binding</keyword>
<name>A0ABV9FDD4_9BACL</name>
<evidence type="ECO:0000256" key="1">
    <source>
        <dbReference type="ARBA" id="ARBA00004202"/>
    </source>
</evidence>
<evidence type="ECO:0000256" key="3">
    <source>
        <dbReference type="ARBA" id="ARBA00022448"/>
    </source>
</evidence>
<keyword evidence="11" id="KW-1185">Reference proteome</keyword>
<dbReference type="InterPro" id="IPR017871">
    <property type="entry name" value="ABC_transporter-like_CS"/>
</dbReference>
<dbReference type="SMART" id="SM00382">
    <property type="entry name" value="AAA"/>
    <property type="match status" value="1"/>
</dbReference>
<dbReference type="GO" id="GO:0005524">
    <property type="term" value="F:ATP binding"/>
    <property type="evidence" value="ECO:0007669"/>
    <property type="project" value="UniProtKB-KW"/>
</dbReference>
<organism evidence="10 11">
    <name type="scientific">Cohnella hongkongensis</name>
    <dbReference type="NCBI Taxonomy" id="178337"/>
    <lineage>
        <taxon>Bacteria</taxon>
        <taxon>Bacillati</taxon>
        <taxon>Bacillota</taxon>
        <taxon>Bacilli</taxon>
        <taxon>Bacillales</taxon>
        <taxon>Paenibacillaceae</taxon>
        <taxon>Cohnella</taxon>
    </lineage>
</organism>
<feature type="domain" description="ABC transporter" evidence="9">
    <location>
        <begin position="2"/>
        <end position="243"/>
    </location>
</feature>
<keyword evidence="6 10" id="KW-0067">ATP-binding</keyword>
<dbReference type="Pfam" id="PF00005">
    <property type="entry name" value="ABC_tran"/>
    <property type="match status" value="1"/>
</dbReference>
<dbReference type="PROSITE" id="PS50893">
    <property type="entry name" value="ABC_TRANSPORTER_2"/>
    <property type="match status" value="1"/>
</dbReference>
<comment type="subcellular location">
    <subcellularLocation>
        <location evidence="1">Cell membrane</location>
        <topology evidence="1">Peripheral membrane protein</topology>
    </subcellularLocation>
</comment>
<dbReference type="InterPro" id="IPR050095">
    <property type="entry name" value="ECF_ABC_transporter_ATP-bd"/>
</dbReference>
<evidence type="ECO:0000256" key="8">
    <source>
        <dbReference type="ARBA" id="ARBA00023136"/>
    </source>
</evidence>
<dbReference type="SUPFAM" id="SSF52540">
    <property type="entry name" value="P-loop containing nucleoside triphosphate hydrolases"/>
    <property type="match status" value="1"/>
</dbReference>
<protein>
    <submittedName>
        <fullName evidence="10">ATP-binding cassette domain-containing protein</fullName>
    </submittedName>
</protein>
<evidence type="ECO:0000256" key="2">
    <source>
        <dbReference type="ARBA" id="ARBA00005417"/>
    </source>
</evidence>
<dbReference type="CDD" id="cd03225">
    <property type="entry name" value="ABC_cobalt_CbiO_domain1"/>
    <property type="match status" value="1"/>
</dbReference>
<keyword evidence="7" id="KW-1278">Translocase</keyword>